<reference evidence="1" key="1">
    <citation type="submission" date="2021-10" db="EMBL/GenBank/DDBJ databases">
        <authorList>
            <person name="Ayala M."/>
            <person name="Loertscher E."/>
            <person name="Carr E."/>
            <person name="Fuhriman D."/>
            <person name="Fajardo C."/>
            <person name="Casjens S.R."/>
            <person name="Grose J.H."/>
        </authorList>
    </citation>
    <scope>NUCLEOTIDE SEQUENCE</scope>
</reference>
<sequence>MAVTISGTLKDGMQNVLPNTELELRAKKTSANVIVESIAHYYTSLQGTYNFPLEVGAYALYINFGAYGPQYIGDITILVDSLNGTLENFLTIPGEEEITPEILQQVLQARLDAQTAAQEAARSALEAAQSAQNAAGLQAPYKDDAAAQAAITAGTIPNGGVVAVVGTDPNAAYTFKFNNNGTLETILDTSGKPKIFPNFLWYLAQLTRIDANAANLLISAGIYNVGGTNAFEIASAAKQIAVFLDKQGLFGVNSGMFNLGTNKFTPLPAESEYAFVFSDDNDAVVFGIGKAGWIELLGMRLYKESVSGNCVVVTDDSGAMAMSLSNSGVATVYDTGSTPEPTPVLDFVERLHIFIYGQSLSNGAYGTPILNTPTYDSLMYNTGVRSRDSGIPTSFVDLKEATWETIASGFSYEFTKKSGGMNGRKLLMNAGGVNGERIQNLRKGTGPYNAALAQFNWAHTQMVTNGYNHSIDYMFWLQGEANMADGMNKLTYQNHLTGLRGELETDTAGYRETGKPLVMLTYQTSSHGYYNGTPENPPEEIARGQLELALTDPNIDCVGPTYYGPHATTSGNVHHSSHGYRWVGLYFQKALRYRMRTGQKWLPLHPTKARLINPRTMLVDFHVPVPPLKFDEENITPLTDGMKGAEIHDNAGRLTVLSVAIVGGTQLKLTTDRDIGEGAFFATAWTPENRGTYDPATNRWPDWFFGPITGVRTNICDSDPEVTDLMGPYGKPYPLHNFCCIHKVEVTA</sequence>
<dbReference type="EMBL" id="OL539452">
    <property type="protein sequence ID" value="UGO52733.1"/>
    <property type="molecule type" value="Genomic_DNA"/>
</dbReference>
<evidence type="ECO:0000313" key="2">
    <source>
        <dbReference type="Proteomes" id="UP000827689"/>
    </source>
</evidence>
<evidence type="ECO:0000313" key="1">
    <source>
        <dbReference type="EMBL" id="UGO52733.1"/>
    </source>
</evidence>
<accession>A0AC61TQ00</accession>
<gene>
    <name evidence="1" type="ORF">OPT155_26</name>
</gene>
<dbReference type="Proteomes" id="UP000827689">
    <property type="component" value="Segment"/>
</dbReference>
<name>A0AC61TQ00_9CAUD</name>
<proteinExistence type="predicted"/>
<protein>
    <submittedName>
        <fullName evidence="1">Sialate O-acetylesterase tail fiber protein</fullName>
    </submittedName>
</protein>
<keyword evidence="2" id="KW-1185">Reference proteome</keyword>
<organism evidence="1 2">
    <name type="scientific">Serratia phage vB_SmaS_Opt-155</name>
    <dbReference type="NCBI Taxonomy" id="2902690"/>
    <lineage>
        <taxon>Viruses</taxon>
        <taxon>Duplodnaviria</taxon>
        <taxon>Heunggongvirae</taxon>
        <taxon>Uroviricota</taxon>
        <taxon>Caudoviricetes</taxon>
        <taxon>Serbinvirus</taxon>
        <taxon>Serbinvirus opt155</taxon>
    </lineage>
</organism>